<sequence length="168" mass="19498">MGTTMSRITTKLRRGFVDKFLPIGEQLRAEGHTDYEIIKYYNGFVKAESIKLYRTKRGPQPIAIAIEATLKDGPDSKIEAIYYDLLLENQIPFEFQYKIGKFRADFLIDKWLVFEIDGPQHDKAKDTFRDKFMERLGYEILRVPAWLASASHGAVISEIKDLYEHGMK</sequence>
<protein>
    <recommendedName>
        <fullName evidence="1">DUF559 domain-containing protein</fullName>
    </recommendedName>
</protein>
<dbReference type="Gene3D" id="3.40.960.10">
    <property type="entry name" value="VSR Endonuclease"/>
    <property type="match status" value="1"/>
</dbReference>
<gene>
    <name evidence="2" type="ORF">S01H1_09989</name>
</gene>
<accession>X0RIE4</accession>
<name>X0RIE4_9ZZZZ</name>
<organism evidence="2">
    <name type="scientific">marine sediment metagenome</name>
    <dbReference type="NCBI Taxonomy" id="412755"/>
    <lineage>
        <taxon>unclassified sequences</taxon>
        <taxon>metagenomes</taxon>
        <taxon>ecological metagenomes</taxon>
    </lineage>
</organism>
<feature type="domain" description="DUF559" evidence="1">
    <location>
        <begin position="90"/>
        <end position="159"/>
    </location>
</feature>
<dbReference type="AlphaFoldDB" id="X0RIE4"/>
<evidence type="ECO:0000313" key="2">
    <source>
        <dbReference type="EMBL" id="GAF68528.1"/>
    </source>
</evidence>
<proteinExistence type="predicted"/>
<evidence type="ECO:0000259" key="1">
    <source>
        <dbReference type="Pfam" id="PF04480"/>
    </source>
</evidence>
<dbReference type="InterPro" id="IPR007569">
    <property type="entry name" value="DUF559"/>
</dbReference>
<dbReference type="Pfam" id="PF04480">
    <property type="entry name" value="DUF559"/>
    <property type="match status" value="1"/>
</dbReference>
<dbReference type="EMBL" id="BARS01005101">
    <property type="protein sequence ID" value="GAF68528.1"/>
    <property type="molecule type" value="Genomic_DNA"/>
</dbReference>
<comment type="caution">
    <text evidence="2">The sequence shown here is derived from an EMBL/GenBank/DDBJ whole genome shotgun (WGS) entry which is preliminary data.</text>
</comment>
<reference evidence="2" key="1">
    <citation type="journal article" date="2014" name="Front. Microbiol.">
        <title>High frequency of phylogenetically diverse reductive dehalogenase-homologous genes in deep subseafloor sedimentary metagenomes.</title>
        <authorList>
            <person name="Kawai M."/>
            <person name="Futagami T."/>
            <person name="Toyoda A."/>
            <person name="Takaki Y."/>
            <person name="Nishi S."/>
            <person name="Hori S."/>
            <person name="Arai W."/>
            <person name="Tsubouchi T."/>
            <person name="Morono Y."/>
            <person name="Uchiyama I."/>
            <person name="Ito T."/>
            <person name="Fujiyama A."/>
            <person name="Inagaki F."/>
            <person name="Takami H."/>
        </authorList>
    </citation>
    <scope>NUCLEOTIDE SEQUENCE</scope>
    <source>
        <strain evidence="2">Expedition CK06-06</strain>
    </source>
</reference>